<dbReference type="PANTHER" id="PTHR37017:SF11">
    <property type="entry name" value="ESTERASE_LIPASE_THIOESTERASE DOMAIN-CONTAINING PROTEIN"/>
    <property type="match status" value="1"/>
</dbReference>
<comment type="caution">
    <text evidence="2">The sequence shown here is derived from an EMBL/GenBank/DDBJ whole genome shotgun (WGS) entry which is preliminary data.</text>
</comment>
<evidence type="ECO:0000313" key="2">
    <source>
        <dbReference type="EMBL" id="TQL77518.1"/>
    </source>
</evidence>
<proteinExistence type="predicted"/>
<accession>A0A543AY68</accession>
<feature type="domain" description="AB hydrolase-1" evidence="1">
    <location>
        <begin position="10"/>
        <end position="216"/>
    </location>
</feature>
<dbReference type="AlphaFoldDB" id="A0A543AY68"/>
<sequence length="227" mass="24908">MTSGNPANFILIHGGGSSSWDWHRVAPLLRERGHHVVAVDLPIEDDANGMSEYADAVVAECRGLSNLVIVGHSFGGQIAPVVCSRVEADLLVYLSGMVPLPGESFAQWWSTTGHDALNITLDTRQQEIDVFMNDLSPELVAEAFEHARDHAFARAGEPSPLTEQPDVPTRFILCRDDRFFPPEFMRPLVAERLGLTPDEIDGGHLAALSNPRGVADRLDRYWSELAG</sequence>
<gene>
    <name evidence="2" type="ORF">FB566_3077</name>
</gene>
<name>A0A543AY68_9ACTN</name>
<dbReference type="GO" id="GO:0003824">
    <property type="term" value="F:catalytic activity"/>
    <property type="evidence" value="ECO:0007669"/>
    <property type="project" value="UniProtKB-ARBA"/>
</dbReference>
<dbReference type="Gene3D" id="3.40.50.1820">
    <property type="entry name" value="alpha/beta hydrolase"/>
    <property type="match status" value="1"/>
</dbReference>
<protein>
    <submittedName>
        <fullName evidence="2">Pimeloyl-ACP methyl ester carboxylesterase</fullName>
    </submittedName>
</protein>
<keyword evidence="3" id="KW-1185">Reference proteome</keyword>
<dbReference type="RefSeq" id="WP_142040529.1">
    <property type="nucleotide sequence ID" value="NZ_JBHTGS010000001.1"/>
</dbReference>
<evidence type="ECO:0000313" key="3">
    <source>
        <dbReference type="Proteomes" id="UP000317043"/>
    </source>
</evidence>
<dbReference type="Pfam" id="PF12697">
    <property type="entry name" value="Abhydrolase_6"/>
    <property type="match status" value="1"/>
</dbReference>
<dbReference type="InParanoid" id="A0A543AY68"/>
<dbReference type="Proteomes" id="UP000317043">
    <property type="component" value="Unassembled WGS sequence"/>
</dbReference>
<dbReference type="PANTHER" id="PTHR37017">
    <property type="entry name" value="AB HYDROLASE-1 DOMAIN-CONTAINING PROTEIN-RELATED"/>
    <property type="match status" value="1"/>
</dbReference>
<dbReference type="OrthoDB" id="9773549at2"/>
<evidence type="ECO:0000259" key="1">
    <source>
        <dbReference type="Pfam" id="PF12697"/>
    </source>
</evidence>
<dbReference type="InterPro" id="IPR052897">
    <property type="entry name" value="Sec-Metab_Biosynth_Hydrolase"/>
</dbReference>
<reference evidence="2 3" key="1">
    <citation type="submission" date="2019-06" db="EMBL/GenBank/DDBJ databases">
        <title>Sequencing the genomes of 1000 actinobacteria strains.</title>
        <authorList>
            <person name="Klenk H.-P."/>
        </authorList>
    </citation>
    <scope>NUCLEOTIDE SEQUENCE [LARGE SCALE GENOMIC DNA]</scope>
    <source>
        <strain evidence="2 3">DSM 45928</strain>
    </source>
</reference>
<organism evidence="2 3">
    <name type="scientific">Stackebrandtia endophytica</name>
    <dbReference type="NCBI Taxonomy" id="1496996"/>
    <lineage>
        <taxon>Bacteria</taxon>
        <taxon>Bacillati</taxon>
        <taxon>Actinomycetota</taxon>
        <taxon>Actinomycetes</taxon>
        <taxon>Glycomycetales</taxon>
        <taxon>Glycomycetaceae</taxon>
        <taxon>Stackebrandtia</taxon>
    </lineage>
</organism>
<dbReference type="InterPro" id="IPR029058">
    <property type="entry name" value="AB_hydrolase_fold"/>
</dbReference>
<dbReference type="EMBL" id="VFOW01000001">
    <property type="protein sequence ID" value="TQL77518.1"/>
    <property type="molecule type" value="Genomic_DNA"/>
</dbReference>
<dbReference type="InterPro" id="IPR000073">
    <property type="entry name" value="AB_hydrolase_1"/>
</dbReference>
<dbReference type="SUPFAM" id="SSF53474">
    <property type="entry name" value="alpha/beta-Hydrolases"/>
    <property type="match status" value="1"/>
</dbReference>